<reference evidence="1 2" key="1">
    <citation type="submission" date="2014-04" db="EMBL/GenBank/DDBJ databases">
        <title>Genome evolution of avian class.</title>
        <authorList>
            <person name="Zhang G."/>
            <person name="Li C."/>
        </authorList>
    </citation>
    <scope>NUCLEOTIDE SEQUENCE [LARGE SCALE GENOMIC DNA]</scope>
    <source>
        <strain evidence="1">BGI_N339</strain>
    </source>
</reference>
<dbReference type="Proteomes" id="UP000053149">
    <property type="component" value="Unassembled WGS sequence"/>
</dbReference>
<sequence>EAFPTLGALARPHANVDCLVTEEVGLLVEGLLALRALVGLLLGVNPLMPNQIGSLGEALPTLGAFEGLAHVDSLVADQLAVHAEALPTLAALVRPLARVDLPVSGQVGFMTESLPTLWA</sequence>
<dbReference type="EMBL" id="KL250310">
    <property type="protein sequence ID" value="KFV17474.1"/>
    <property type="molecule type" value="Genomic_DNA"/>
</dbReference>
<keyword evidence="2" id="KW-1185">Reference proteome</keyword>
<dbReference type="AlphaFoldDB" id="A0A093CX67"/>
<dbReference type="PANTHER" id="PTHR33426">
    <property type="entry name" value="C2H2-TYPE DOMAIN-CONTAINING PROTEIN"/>
    <property type="match status" value="1"/>
</dbReference>
<proteinExistence type="predicted"/>
<protein>
    <submittedName>
        <fullName evidence="1">Uncharacterized protein</fullName>
    </submittedName>
</protein>
<name>A0A093CX67_9AVES</name>
<gene>
    <name evidence="1" type="ORF">N339_08558</name>
</gene>
<evidence type="ECO:0000313" key="2">
    <source>
        <dbReference type="Proteomes" id="UP000053149"/>
    </source>
</evidence>
<feature type="non-terminal residue" evidence="1">
    <location>
        <position position="1"/>
    </location>
</feature>
<feature type="non-terminal residue" evidence="1">
    <location>
        <position position="119"/>
    </location>
</feature>
<dbReference type="PANTHER" id="PTHR33426:SF45">
    <property type="entry name" value="IMMUNODEFICIENCY LENTIVIRAL MATRIX N-TERMINAL DOMAIN-CONTAINING PROTEIN-RELATED"/>
    <property type="match status" value="1"/>
</dbReference>
<organism evidence="1 2">
    <name type="scientific">Pterocles gutturalis</name>
    <name type="common">yellow-throated sandgrouse</name>
    <dbReference type="NCBI Taxonomy" id="240206"/>
    <lineage>
        <taxon>Eukaryota</taxon>
        <taxon>Metazoa</taxon>
        <taxon>Chordata</taxon>
        <taxon>Craniata</taxon>
        <taxon>Vertebrata</taxon>
        <taxon>Euteleostomi</taxon>
        <taxon>Archelosauria</taxon>
        <taxon>Archosauria</taxon>
        <taxon>Dinosauria</taxon>
        <taxon>Saurischia</taxon>
        <taxon>Theropoda</taxon>
        <taxon>Coelurosauria</taxon>
        <taxon>Aves</taxon>
        <taxon>Neognathae</taxon>
        <taxon>Neoaves</taxon>
        <taxon>Columbimorphae</taxon>
        <taxon>Pterocliformes</taxon>
        <taxon>Pteroclidae</taxon>
        <taxon>Pterocles</taxon>
    </lineage>
</organism>
<accession>A0A093CX67</accession>
<evidence type="ECO:0000313" key="1">
    <source>
        <dbReference type="EMBL" id="KFV17474.1"/>
    </source>
</evidence>